<dbReference type="SUPFAM" id="SSF55347">
    <property type="entry name" value="Glyceraldehyde-3-phosphate dehydrogenase-like, C-terminal domain"/>
    <property type="match status" value="1"/>
</dbReference>
<sequence>MAPLRVGVVGLGEVAQVVHLPILETLPDLYELTAVCDLSPTLRKSIGDRYGITRRYDDVATMVREAPLDCVLVLTSDEFHTEGVLAALDAGVHVLVEKPMCLAPSEAQAIIEARDRSGCVVMVGYMRRFAPAFEAAKEHLARLGPVRYARIHDVIGRNQLMIDQATRVIRPDDLPAEAMQERWTRGAALVQEALGDVPQVLAGTYRLLCGLGSHDLSALRELLGRPRRVAAARQWQGGSYLAALLEYDDFCVSYETGVDSQLRFDAHLEVYGESASFRLQYDTPYIRHLPTILHLEETVGEEYRRTAVRPHLKDPYTCELEAFAACITDGVPVKTTPEDYVQDMELFVEIIRCLQDAP</sequence>
<reference evidence="2" key="1">
    <citation type="submission" date="2020-02" db="EMBL/GenBank/DDBJ databases">
        <authorList>
            <person name="Meier V. D."/>
        </authorList>
    </citation>
    <scope>NUCLEOTIDE SEQUENCE</scope>
    <source>
        <strain evidence="2">AVDCRST_MAG24</strain>
    </source>
</reference>
<dbReference type="SUPFAM" id="SSF51735">
    <property type="entry name" value="NAD(P)-binding Rossmann-fold domains"/>
    <property type="match status" value="1"/>
</dbReference>
<gene>
    <name evidence="2" type="ORF">AVDCRST_MAG24-532</name>
</gene>
<dbReference type="PANTHER" id="PTHR43708:SF4">
    <property type="entry name" value="OXIDOREDUCTASE YCEM-RELATED"/>
    <property type="match status" value="1"/>
</dbReference>
<dbReference type="GO" id="GO:0000166">
    <property type="term" value="F:nucleotide binding"/>
    <property type="evidence" value="ECO:0007669"/>
    <property type="project" value="InterPro"/>
</dbReference>
<feature type="domain" description="Gfo/Idh/MocA-like oxidoreductase N-terminal" evidence="1">
    <location>
        <begin position="4"/>
        <end position="125"/>
    </location>
</feature>
<dbReference type="EMBL" id="CADCUF010000073">
    <property type="protein sequence ID" value="CAA9325180.1"/>
    <property type="molecule type" value="Genomic_DNA"/>
</dbReference>
<proteinExistence type="predicted"/>
<dbReference type="Gene3D" id="3.30.360.10">
    <property type="entry name" value="Dihydrodipicolinate Reductase, domain 2"/>
    <property type="match status" value="1"/>
</dbReference>
<dbReference type="InterPro" id="IPR000683">
    <property type="entry name" value="Gfo/Idh/MocA-like_OxRdtase_N"/>
</dbReference>
<accession>A0A6J4L691</accession>
<dbReference type="PANTHER" id="PTHR43708">
    <property type="entry name" value="CONSERVED EXPRESSED OXIDOREDUCTASE (EUROFUNG)"/>
    <property type="match status" value="1"/>
</dbReference>
<dbReference type="InterPro" id="IPR036291">
    <property type="entry name" value="NAD(P)-bd_dom_sf"/>
</dbReference>
<evidence type="ECO:0000259" key="1">
    <source>
        <dbReference type="Pfam" id="PF01408"/>
    </source>
</evidence>
<protein>
    <submittedName>
        <fullName evidence="2">Myo-inositol 2-dehydrogenase</fullName>
    </submittedName>
</protein>
<dbReference type="Pfam" id="PF01408">
    <property type="entry name" value="GFO_IDH_MocA"/>
    <property type="match status" value="1"/>
</dbReference>
<dbReference type="Gene3D" id="3.40.50.720">
    <property type="entry name" value="NAD(P)-binding Rossmann-like Domain"/>
    <property type="match status" value="2"/>
</dbReference>
<dbReference type="InterPro" id="IPR051317">
    <property type="entry name" value="Gfo/Idh/MocA_oxidoreduct"/>
</dbReference>
<dbReference type="AlphaFoldDB" id="A0A6J4L691"/>
<organism evidence="2">
    <name type="scientific">uncultured Nocardioidaceae bacterium</name>
    <dbReference type="NCBI Taxonomy" id="253824"/>
    <lineage>
        <taxon>Bacteria</taxon>
        <taxon>Bacillati</taxon>
        <taxon>Actinomycetota</taxon>
        <taxon>Actinomycetes</taxon>
        <taxon>Propionibacteriales</taxon>
        <taxon>Nocardioidaceae</taxon>
        <taxon>environmental samples</taxon>
    </lineage>
</organism>
<evidence type="ECO:0000313" key="2">
    <source>
        <dbReference type="EMBL" id="CAA9325180.1"/>
    </source>
</evidence>
<name>A0A6J4L691_9ACTN</name>